<keyword evidence="3 6" id="KW-0694">RNA-binding</keyword>
<evidence type="ECO:0000313" key="9">
    <source>
        <dbReference type="Proteomes" id="UP000315496"/>
    </source>
</evidence>
<dbReference type="Proteomes" id="UP000315496">
    <property type="component" value="Chromosome 1"/>
</dbReference>
<evidence type="ECO:0000313" key="8">
    <source>
        <dbReference type="EMBL" id="TNJ30152.1"/>
    </source>
</evidence>
<evidence type="ECO:0000256" key="1">
    <source>
        <dbReference type="ARBA" id="ARBA00004604"/>
    </source>
</evidence>
<comment type="function">
    <text evidence="6">Common component of the spliceosome and rRNA processing machinery.</text>
</comment>
<sequence>MDPRAIPLANEKQVSRIYEMVMQAKGIRGSARGVNEVTKALNKGRARLVLIAADALPLELVLHLPDVCEDKGVAYIFVPSRQELGKAAGLSRSCVAIAIKNPRSGTILEDKLNAFLMELGH</sequence>
<dbReference type="InterPro" id="IPR018492">
    <property type="entry name" value="Ribosomal_eL8/Nhp2"/>
</dbReference>
<organism evidence="8 9">
    <name type="scientific">Giardia muris</name>
    <dbReference type="NCBI Taxonomy" id="5742"/>
    <lineage>
        <taxon>Eukaryota</taxon>
        <taxon>Metamonada</taxon>
        <taxon>Diplomonadida</taxon>
        <taxon>Hexamitidae</taxon>
        <taxon>Giardiinae</taxon>
        <taxon>Giardia</taxon>
    </lineage>
</organism>
<comment type="function">
    <text evidence="6">Required for ribosome biogenesis. Part of a complex which catalyzes pseudouridylation of rRNA. This involves the isomerization of uridine such that the ribose is subsequently attached to C5, instead of the normal N1. Pseudouridine ('psi') residues may serve to stabilize the conformation of rRNAs.</text>
</comment>
<dbReference type="VEuPathDB" id="GiardiaDB:GMRT_14307"/>
<keyword evidence="8" id="KW-0689">Ribosomal protein</keyword>
<dbReference type="AlphaFoldDB" id="A0A4Z1SWF5"/>
<dbReference type="GO" id="GO:0005840">
    <property type="term" value="C:ribosome"/>
    <property type="evidence" value="ECO:0007669"/>
    <property type="project" value="UniProtKB-KW"/>
</dbReference>
<dbReference type="GO" id="GO:0003723">
    <property type="term" value="F:RNA binding"/>
    <property type="evidence" value="ECO:0007669"/>
    <property type="project" value="UniProtKB-UniRule"/>
</dbReference>
<evidence type="ECO:0000256" key="4">
    <source>
        <dbReference type="ARBA" id="ARBA00023242"/>
    </source>
</evidence>
<name>A0A4Z1SWF5_GIAMU</name>
<accession>A0A4Z1SWF5</accession>
<dbReference type="InterPro" id="IPR002415">
    <property type="entry name" value="H/ACA_rnp_Nhp2-like"/>
</dbReference>
<dbReference type="GO" id="GO:0031120">
    <property type="term" value="P:snRNA pseudouridine synthesis"/>
    <property type="evidence" value="ECO:0007669"/>
    <property type="project" value="UniProtKB-UniRule"/>
</dbReference>
<dbReference type="EMBL" id="VDLU01000001">
    <property type="protein sequence ID" value="TNJ30152.1"/>
    <property type="molecule type" value="Genomic_DNA"/>
</dbReference>
<gene>
    <name evidence="8" type="ORF">GMRT_14307</name>
</gene>
<dbReference type="PRINTS" id="PR00883">
    <property type="entry name" value="NUCLEARHMG"/>
</dbReference>
<comment type="similarity">
    <text evidence="2 6">Belongs to the eukaryotic ribosomal protein eL8 family.</text>
</comment>
<dbReference type="InterPro" id="IPR004038">
    <property type="entry name" value="Ribosomal_eL8/eL30/eS12/Gad45"/>
</dbReference>
<dbReference type="PRINTS" id="PR00881">
    <property type="entry name" value="L7ARS6FAMILY"/>
</dbReference>
<keyword evidence="4 6" id="KW-0539">Nucleus</keyword>
<protein>
    <recommendedName>
        <fullName evidence="6">H/ACA ribonucleoprotein complex subunit 2</fullName>
    </recommendedName>
    <alternativeName>
        <fullName evidence="6">Nucleolar protein family A member 2</fullName>
    </alternativeName>
</protein>
<dbReference type="Gene3D" id="3.30.1330.30">
    <property type="match status" value="1"/>
</dbReference>
<feature type="domain" description="Ribosomal protein eL8/eL30/eS12/Gadd45" evidence="7">
    <location>
        <begin position="16"/>
        <end position="107"/>
    </location>
</feature>
<dbReference type="Pfam" id="PF01248">
    <property type="entry name" value="Ribosomal_L7Ae"/>
    <property type="match status" value="1"/>
</dbReference>
<keyword evidence="5 6" id="KW-0687">Ribonucleoprotein</keyword>
<proteinExistence type="inferred from homology"/>
<evidence type="ECO:0000256" key="2">
    <source>
        <dbReference type="ARBA" id="ARBA00007337"/>
    </source>
</evidence>
<dbReference type="SUPFAM" id="SSF55315">
    <property type="entry name" value="L30e-like"/>
    <property type="match status" value="1"/>
</dbReference>
<dbReference type="OrthoDB" id="1924699at2759"/>
<evidence type="ECO:0000256" key="5">
    <source>
        <dbReference type="ARBA" id="ARBA00023274"/>
    </source>
</evidence>
<dbReference type="GO" id="GO:0031429">
    <property type="term" value="C:box H/ACA snoRNP complex"/>
    <property type="evidence" value="ECO:0007669"/>
    <property type="project" value="UniProtKB-UniRule"/>
</dbReference>
<evidence type="ECO:0000256" key="3">
    <source>
        <dbReference type="ARBA" id="ARBA00022884"/>
    </source>
</evidence>
<dbReference type="InterPro" id="IPR050257">
    <property type="entry name" value="eL8/uL1-like"/>
</dbReference>
<evidence type="ECO:0000256" key="6">
    <source>
        <dbReference type="RuleBase" id="RU366039"/>
    </source>
</evidence>
<reference evidence="8 9" key="1">
    <citation type="submission" date="2019-05" db="EMBL/GenBank/DDBJ databases">
        <title>The compact genome of Giardia muris reveals important steps in the evolution of intestinal protozoan parasites.</title>
        <authorList>
            <person name="Xu F."/>
            <person name="Jimenez-Gonzalez A."/>
            <person name="Einarsson E."/>
            <person name="Astvaldsson A."/>
            <person name="Peirasmaki D."/>
            <person name="Eckmann L."/>
            <person name="Andersson J.O."/>
            <person name="Svard S.G."/>
            <person name="Jerlstrom-Hultqvist J."/>
        </authorList>
    </citation>
    <scope>NUCLEOTIDE SEQUENCE [LARGE SCALE GENOMIC DNA]</scope>
    <source>
        <strain evidence="8 9">Roberts-Thomson</strain>
    </source>
</reference>
<evidence type="ECO:0000259" key="7">
    <source>
        <dbReference type="Pfam" id="PF01248"/>
    </source>
</evidence>
<dbReference type="PANTHER" id="PTHR23105">
    <property type="entry name" value="RIBOSOMAL PROTEIN L7AE FAMILY MEMBER"/>
    <property type="match status" value="1"/>
</dbReference>
<dbReference type="GO" id="GO:0000398">
    <property type="term" value="P:mRNA splicing, via spliceosome"/>
    <property type="evidence" value="ECO:0007669"/>
    <property type="project" value="UniProtKB-UniRule"/>
</dbReference>
<keyword evidence="9" id="KW-1185">Reference proteome</keyword>
<dbReference type="InterPro" id="IPR029064">
    <property type="entry name" value="Ribosomal_eL30-like_sf"/>
</dbReference>
<comment type="subcellular location">
    <subcellularLocation>
        <location evidence="1 6">Nucleus</location>
        <location evidence="1 6">Nucleolus</location>
    </subcellularLocation>
</comment>
<comment type="caution">
    <text evidence="8">The sequence shown here is derived from an EMBL/GenBank/DDBJ whole genome shotgun (WGS) entry which is preliminary data.</text>
</comment>